<protein>
    <submittedName>
        <fullName evidence="1">Uncharacterized protein</fullName>
    </submittedName>
</protein>
<reference evidence="1" key="1">
    <citation type="journal article" date="2019" name="MBio">
        <title>Virus Genomes from Deep Sea Sediments Expand the Ocean Megavirome and Support Independent Origins of Viral Gigantism.</title>
        <authorList>
            <person name="Backstrom D."/>
            <person name="Yutin N."/>
            <person name="Jorgensen S.L."/>
            <person name="Dharamshi J."/>
            <person name="Homa F."/>
            <person name="Zaremba-Niedwiedzka K."/>
            <person name="Spang A."/>
            <person name="Wolf Y.I."/>
            <person name="Koonin E.V."/>
            <person name="Ettema T.J."/>
        </authorList>
    </citation>
    <scope>NUCLEOTIDE SEQUENCE</scope>
</reference>
<gene>
    <name evidence="1" type="ORF">LCPAC403_03920</name>
</gene>
<name>A0A481ZBG9_9VIRU</name>
<evidence type="ECO:0000313" key="1">
    <source>
        <dbReference type="EMBL" id="QBK93258.1"/>
    </source>
</evidence>
<proteinExistence type="predicted"/>
<accession>A0A481ZBG9</accession>
<sequence length="106" mass="12716">MEAELLEHSCILANFSFEFNINDDKDSTCMTQFIIWIAEKDDEKLNKFKAIVYLNAHYDYVGRLHEEMKEVLYTGLRKKLGWCLENEKISRETYEYYDNTIPIMDE</sequence>
<organism evidence="1">
    <name type="scientific">Pithovirus LCPAC403</name>
    <dbReference type="NCBI Taxonomy" id="2506596"/>
    <lineage>
        <taxon>Viruses</taxon>
        <taxon>Pithoviruses</taxon>
    </lineage>
</organism>
<dbReference type="EMBL" id="MK500592">
    <property type="protein sequence ID" value="QBK93258.1"/>
    <property type="molecule type" value="Genomic_DNA"/>
</dbReference>